<evidence type="ECO:0000256" key="1">
    <source>
        <dbReference type="ARBA" id="ARBA00004123"/>
    </source>
</evidence>
<sequence>MRRLLRFRKFTGRTGLDVPMLRQLGFRRLKALDLGARKRSLEALDIEKHETIESLRARTRARASGQADKLELQHWLESHGAEGQSEKLVEASVETQQTLLVDNLQESIPSLERHSSSLVEEEFSPNHETLKIKKPTILLPEPVTLSTDSTPLPSELDAAATKVQKVYKSYRTRRNLADCAVLVEELWWQALDFAALKRSSVSFYNIEKHESAESRWSRARTRAAKVGKGLCKDEKAQKLALQHWLEAFYHDVWSNSKSTQPFFYWLDVGDGKDTNLNKCPRSPLQRQCIQYLGPSESSKMGVTSVRLIHISSIMAKLLSEEYVIHIKHNLNDILKYPKVDGRWLILPTKPAGA</sequence>
<dbReference type="AlphaFoldDB" id="A0A5N5GYE6"/>
<protein>
    <submittedName>
        <fullName evidence="5">Uncharacterized protein</fullName>
    </submittedName>
</protein>
<dbReference type="GO" id="GO:0005737">
    <property type="term" value="C:cytoplasm"/>
    <property type="evidence" value="ECO:0007669"/>
    <property type="project" value="UniProtKB-SubCell"/>
</dbReference>
<comment type="subcellular location">
    <subcellularLocation>
        <location evidence="2">Cytoplasm</location>
    </subcellularLocation>
    <subcellularLocation>
        <location evidence="1">Nucleus</location>
    </subcellularLocation>
</comment>
<dbReference type="OrthoDB" id="7344096at2759"/>
<dbReference type="PANTHER" id="PTHR31250:SF27">
    <property type="entry name" value="IQ DOMAIN-CONTAINING PROTEIN IQM5"/>
    <property type="match status" value="1"/>
</dbReference>
<organism evidence="5 6">
    <name type="scientific">Pyrus ussuriensis x Pyrus communis</name>
    <dbReference type="NCBI Taxonomy" id="2448454"/>
    <lineage>
        <taxon>Eukaryota</taxon>
        <taxon>Viridiplantae</taxon>
        <taxon>Streptophyta</taxon>
        <taxon>Embryophyta</taxon>
        <taxon>Tracheophyta</taxon>
        <taxon>Spermatophyta</taxon>
        <taxon>Magnoliopsida</taxon>
        <taxon>eudicotyledons</taxon>
        <taxon>Gunneridae</taxon>
        <taxon>Pentapetalae</taxon>
        <taxon>rosids</taxon>
        <taxon>fabids</taxon>
        <taxon>Rosales</taxon>
        <taxon>Rosaceae</taxon>
        <taxon>Amygdaloideae</taxon>
        <taxon>Maleae</taxon>
        <taxon>Pyrus</taxon>
    </lineage>
</organism>
<evidence type="ECO:0000313" key="6">
    <source>
        <dbReference type="Proteomes" id="UP000327157"/>
    </source>
</evidence>
<reference evidence="6" key="2">
    <citation type="submission" date="2019-10" db="EMBL/GenBank/DDBJ databases">
        <title>A de novo genome assembly of a pear dwarfing rootstock.</title>
        <authorList>
            <person name="Wang F."/>
            <person name="Wang J."/>
            <person name="Li S."/>
            <person name="Zhang Y."/>
            <person name="Fang M."/>
            <person name="Ma L."/>
            <person name="Zhao Y."/>
            <person name="Jiang S."/>
        </authorList>
    </citation>
    <scope>NUCLEOTIDE SEQUENCE [LARGE SCALE GENOMIC DNA]</scope>
</reference>
<proteinExistence type="predicted"/>
<evidence type="ECO:0000256" key="3">
    <source>
        <dbReference type="ARBA" id="ARBA00022490"/>
    </source>
</evidence>
<evidence type="ECO:0000313" key="5">
    <source>
        <dbReference type="EMBL" id="KAB2619583.1"/>
    </source>
</evidence>
<name>A0A5N5GYE6_9ROSA</name>
<gene>
    <name evidence="5" type="ORF">D8674_015452</name>
</gene>
<dbReference type="PANTHER" id="PTHR31250">
    <property type="entry name" value="IQ DOMAIN-CONTAINING PROTEIN IQM3"/>
    <property type="match status" value="1"/>
</dbReference>
<keyword evidence="3" id="KW-0963">Cytoplasm</keyword>
<dbReference type="Proteomes" id="UP000327157">
    <property type="component" value="Chromosome 15"/>
</dbReference>
<dbReference type="EMBL" id="SMOL01000401">
    <property type="protein sequence ID" value="KAB2619583.1"/>
    <property type="molecule type" value="Genomic_DNA"/>
</dbReference>
<accession>A0A5N5GYE6</accession>
<dbReference type="GO" id="GO:0005634">
    <property type="term" value="C:nucleus"/>
    <property type="evidence" value="ECO:0007669"/>
    <property type="project" value="UniProtKB-SubCell"/>
</dbReference>
<keyword evidence="4" id="KW-0539">Nucleus</keyword>
<evidence type="ECO:0000256" key="2">
    <source>
        <dbReference type="ARBA" id="ARBA00004496"/>
    </source>
</evidence>
<comment type="caution">
    <text evidence="5">The sequence shown here is derived from an EMBL/GenBank/DDBJ whole genome shotgun (WGS) entry which is preliminary data.</text>
</comment>
<evidence type="ECO:0000256" key="4">
    <source>
        <dbReference type="ARBA" id="ARBA00023242"/>
    </source>
</evidence>
<reference evidence="5 6" key="1">
    <citation type="submission" date="2019-09" db="EMBL/GenBank/DDBJ databases">
        <authorList>
            <person name="Ou C."/>
        </authorList>
    </citation>
    <scope>NUCLEOTIDE SEQUENCE [LARGE SCALE GENOMIC DNA]</scope>
    <source>
        <strain evidence="5">S2</strain>
        <tissue evidence="5">Leaf</tissue>
    </source>
</reference>
<reference evidence="5 6" key="3">
    <citation type="submission" date="2019-11" db="EMBL/GenBank/DDBJ databases">
        <title>A de novo genome assembly of a pear dwarfing rootstock.</title>
        <authorList>
            <person name="Wang F."/>
            <person name="Wang J."/>
            <person name="Li S."/>
            <person name="Zhang Y."/>
            <person name="Fang M."/>
            <person name="Ma L."/>
            <person name="Zhao Y."/>
            <person name="Jiang S."/>
        </authorList>
    </citation>
    <scope>NUCLEOTIDE SEQUENCE [LARGE SCALE GENOMIC DNA]</scope>
    <source>
        <strain evidence="5">S2</strain>
        <tissue evidence="5">Leaf</tissue>
    </source>
</reference>
<dbReference type="InterPro" id="IPR044159">
    <property type="entry name" value="IQM"/>
</dbReference>
<keyword evidence="6" id="KW-1185">Reference proteome</keyword>